<dbReference type="Proteomes" id="UP001642483">
    <property type="component" value="Unassembled WGS sequence"/>
</dbReference>
<evidence type="ECO:0000256" key="8">
    <source>
        <dbReference type="PROSITE-ProRule" id="PRU00042"/>
    </source>
</evidence>
<evidence type="ECO:0000256" key="4">
    <source>
        <dbReference type="ARBA" id="ARBA00022833"/>
    </source>
</evidence>
<keyword evidence="6" id="KW-0804">Transcription</keyword>
<feature type="compositionally biased region" description="Basic and acidic residues" evidence="9">
    <location>
        <begin position="25"/>
        <end position="45"/>
    </location>
</feature>
<dbReference type="PANTHER" id="PTHR24399">
    <property type="entry name" value="ZINC FINGER AND BTB DOMAIN-CONTAINING"/>
    <property type="match status" value="1"/>
</dbReference>
<keyword evidence="2" id="KW-0479">Metal-binding</keyword>
<accession>A0ABP0EX52</accession>
<feature type="compositionally biased region" description="Low complexity" evidence="9">
    <location>
        <begin position="251"/>
        <end position="261"/>
    </location>
</feature>
<sequence>MSQARADRPVVLWTAPRQANTVKPDTGKATHDIKCNIMAKRDTKTQEFANRSPEKRRNAIASLPSLKLPGKSRCSNFSVKSLLDQDVTSPSDSGYGSGSPSPNESNTHAPSTWKDMPRNRVLEQFWRNKSTGDINETATDEKNTTFLPVYYQNLLYAMNSHFLARQAEEQKKNARPAGSEHSQAPQTFGQNVDSQTKPVESDKRVGKDRKMGADDKLNPPSSELSAKSDSSDCQEEALNLSTSEKRDEIKSSSQPSRRTSSVEAAVESGKQEVKPAKPADDGTREPVSSVPVPPFANPGFVPVLPHDYYVMQMNKMLWDSALFHSSSASGKRPPLQLQGSSYVDHFQKLMETSGKNAPNPATFQLPTSGLGVGIQSPSWGLSTHSTFPKIPFPYSARRAALSEKSSSSADTWRSGQRVFNLLNNPLVRFNSSQFQTHQDLPRPAQSTNRGASSPTSSESSTPGSTRCKRGPNSGYKSLPYPLRKENGKIVYECNVCMKRFGQLSNLKVHLRVHTGERPFKCSVCGKDFTQLAHLQKHHLVHTGEKPHECAVCHKRFSSTSNLKTHMRLHASIFSPGRVCQRDNTRPSMPGNSSRINSGFDEMLKARNDVDQRMKRIDLCANLPRAVCQFSINSDTSDQRNLTPGGNSAHAHGGFTTCRPMSTHLANNAFAPSFHDNKALLIETGRKIYHRDGIVSTRATTSGDISNNVGSVADKFPTKITFEKI</sequence>
<dbReference type="PANTHER" id="PTHR24399:SF70">
    <property type="entry name" value="C2H2-TYPE DOMAIN-CONTAINING PROTEIN"/>
    <property type="match status" value="1"/>
</dbReference>
<evidence type="ECO:0000256" key="9">
    <source>
        <dbReference type="SAM" id="MobiDB-lite"/>
    </source>
</evidence>
<dbReference type="PROSITE" id="PS50157">
    <property type="entry name" value="ZINC_FINGER_C2H2_2"/>
    <property type="match status" value="3"/>
</dbReference>
<keyword evidence="8" id="KW-0863">Zinc-finger</keyword>
<dbReference type="PROSITE" id="PS00028">
    <property type="entry name" value="ZINC_FINGER_C2H2_1"/>
    <property type="match status" value="3"/>
</dbReference>
<keyword evidence="4" id="KW-0862">Zinc</keyword>
<evidence type="ECO:0000256" key="3">
    <source>
        <dbReference type="ARBA" id="ARBA00022737"/>
    </source>
</evidence>
<feature type="domain" description="C2H2-type" evidence="10">
    <location>
        <begin position="519"/>
        <end position="546"/>
    </location>
</feature>
<keyword evidence="3" id="KW-0677">Repeat</keyword>
<protein>
    <recommendedName>
        <fullName evidence="10">C2H2-type domain-containing protein</fullName>
    </recommendedName>
</protein>
<comment type="caution">
    <text evidence="11">The sequence shown here is derived from an EMBL/GenBank/DDBJ whole genome shotgun (WGS) entry which is preliminary data.</text>
</comment>
<dbReference type="Gene3D" id="3.30.160.60">
    <property type="entry name" value="Classic Zinc Finger"/>
    <property type="match status" value="3"/>
</dbReference>
<dbReference type="SMART" id="SM00355">
    <property type="entry name" value="ZnF_C2H2"/>
    <property type="match status" value="3"/>
</dbReference>
<keyword evidence="7" id="KW-0539">Nucleus</keyword>
<name>A0ABP0EX52_CLALP</name>
<gene>
    <name evidence="11" type="ORF">CVLEPA_LOCUS183</name>
</gene>
<evidence type="ECO:0000256" key="1">
    <source>
        <dbReference type="ARBA" id="ARBA00004123"/>
    </source>
</evidence>
<feature type="region of interest" description="Disordered" evidence="9">
    <location>
        <begin position="434"/>
        <end position="479"/>
    </location>
</feature>
<reference evidence="11 12" key="1">
    <citation type="submission" date="2024-02" db="EMBL/GenBank/DDBJ databases">
        <authorList>
            <person name="Daric V."/>
            <person name="Darras S."/>
        </authorList>
    </citation>
    <scope>NUCLEOTIDE SEQUENCE [LARGE SCALE GENOMIC DNA]</scope>
</reference>
<dbReference type="SUPFAM" id="SSF57667">
    <property type="entry name" value="beta-beta-alpha zinc fingers"/>
    <property type="match status" value="2"/>
</dbReference>
<proteinExistence type="predicted"/>
<feature type="domain" description="C2H2-type" evidence="10">
    <location>
        <begin position="547"/>
        <end position="570"/>
    </location>
</feature>
<feature type="compositionally biased region" description="Basic and acidic residues" evidence="9">
    <location>
        <begin position="269"/>
        <end position="284"/>
    </location>
</feature>
<dbReference type="InterPro" id="IPR013087">
    <property type="entry name" value="Znf_C2H2_type"/>
</dbReference>
<feature type="region of interest" description="Disordered" evidence="9">
    <location>
        <begin position="1"/>
        <end position="61"/>
    </location>
</feature>
<organism evidence="11 12">
    <name type="scientific">Clavelina lepadiformis</name>
    <name type="common">Light-bulb sea squirt</name>
    <name type="synonym">Ascidia lepadiformis</name>
    <dbReference type="NCBI Taxonomy" id="159417"/>
    <lineage>
        <taxon>Eukaryota</taxon>
        <taxon>Metazoa</taxon>
        <taxon>Chordata</taxon>
        <taxon>Tunicata</taxon>
        <taxon>Ascidiacea</taxon>
        <taxon>Aplousobranchia</taxon>
        <taxon>Clavelinidae</taxon>
        <taxon>Clavelina</taxon>
    </lineage>
</organism>
<feature type="compositionally biased region" description="Low complexity" evidence="9">
    <location>
        <begin position="452"/>
        <end position="465"/>
    </location>
</feature>
<dbReference type="InterPro" id="IPR036236">
    <property type="entry name" value="Znf_C2H2_sf"/>
</dbReference>
<dbReference type="Pfam" id="PF00096">
    <property type="entry name" value="zf-C2H2"/>
    <property type="match status" value="3"/>
</dbReference>
<evidence type="ECO:0000259" key="10">
    <source>
        <dbReference type="PROSITE" id="PS50157"/>
    </source>
</evidence>
<feature type="compositionally biased region" description="Low complexity" evidence="9">
    <location>
        <begin position="89"/>
        <end position="102"/>
    </location>
</feature>
<feature type="compositionally biased region" description="Polar residues" evidence="9">
    <location>
        <begin position="180"/>
        <end position="198"/>
    </location>
</feature>
<feature type="domain" description="C2H2-type" evidence="10">
    <location>
        <begin position="491"/>
        <end position="518"/>
    </location>
</feature>
<evidence type="ECO:0000256" key="5">
    <source>
        <dbReference type="ARBA" id="ARBA00023015"/>
    </source>
</evidence>
<feature type="compositionally biased region" description="Polar residues" evidence="9">
    <location>
        <begin position="434"/>
        <end position="451"/>
    </location>
</feature>
<feature type="compositionally biased region" description="Basic and acidic residues" evidence="9">
    <location>
        <begin position="199"/>
        <end position="217"/>
    </location>
</feature>
<evidence type="ECO:0000256" key="7">
    <source>
        <dbReference type="ARBA" id="ARBA00023242"/>
    </source>
</evidence>
<evidence type="ECO:0000313" key="12">
    <source>
        <dbReference type="Proteomes" id="UP001642483"/>
    </source>
</evidence>
<feature type="region of interest" description="Disordered" evidence="9">
    <location>
        <begin position="167"/>
        <end position="290"/>
    </location>
</feature>
<dbReference type="EMBL" id="CAWYQH010000001">
    <property type="protein sequence ID" value="CAK8671166.1"/>
    <property type="molecule type" value="Genomic_DNA"/>
</dbReference>
<feature type="region of interest" description="Disordered" evidence="9">
    <location>
        <begin position="85"/>
        <end position="118"/>
    </location>
</feature>
<comment type="subcellular location">
    <subcellularLocation>
        <location evidence="1">Nucleus</location>
    </subcellularLocation>
</comment>
<evidence type="ECO:0000256" key="2">
    <source>
        <dbReference type="ARBA" id="ARBA00022723"/>
    </source>
</evidence>
<evidence type="ECO:0000313" key="11">
    <source>
        <dbReference type="EMBL" id="CAK8671166.1"/>
    </source>
</evidence>
<evidence type="ECO:0000256" key="6">
    <source>
        <dbReference type="ARBA" id="ARBA00023163"/>
    </source>
</evidence>
<keyword evidence="5" id="KW-0805">Transcription regulation</keyword>
<keyword evidence="12" id="KW-1185">Reference proteome</keyword>